<keyword evidence="2" id="KW-1185">Reference proteome</keyword>
<dbReference type="AlphaFoldDB" id="A0AAV3Q6U6"/>
<evidence type="ECO:0000313" key="2">
    <source>
        <dbReference type="Proteomes" id="UP001454036"/>
    </source>
</evidence>
<organism evidence="1 2">
    <name type="scientific">Lithospermum erythrorhizon</name>
    <name type="common">Purple gromwell</name>
    <name type="synonym">Lithospermum officinale var. erythrorhizon</name>
    <dbReference type="NCBI Taxonomy" id="34254"/>
    <lineage>
        <taxon>Eukaryota</taxon>
        <taxon>Viridiplantae</taxon>
        <taxon>Streptophyta</taxon>
        <taxon>Embryophyta</taxon>
        <taxon>Tracheophyta</taxon>
        <taxon>Spermatophyta</taxon>
        <taxon>Magnoliopsida</taxon>
        <taxon>eudicotyledons</taxon>
        <taxon>Gunneridae</taxon>
        <taxon>Pentapetalae</taxon>
        <taxon>asterids</taxon>
        <taxon>lamiids</taxon>
        <taxon>Boraginales</taxon>
        <taxon>Boraginaceae</taxon>
        <taxon>Boraginoideae</taxon>
        <taxon>Lithospermeae</taxon>
        <taxon>Lithospermum</taxon>
    </lineage>
</organism>
<gene>
    <name evidence="1" type="ORF">LIER_16488</name>
</gene>
<dbReference type="SUPFAM" id="SSF56219">
    <property type="entry name" value="DNase I-like"/>
    <property type="match status" value="1"/>
</dbReference>
<reference evidence="1 2" key="1">
    <citation type="submission" date="2024-01" db="EMBL/GenBank/DDBJ databases">
        <title>The complete chloroplast genome sequence of Lithospermum erythrorhizon: insights into the phylogenetic relationship among Boraginaceae species and the maternal lineages of purple gromwells.</title>
        <authorList>
            <person name="Okada T."/>
            <person name="Watanabe K."/>
        </authorList>
    </citation>
    <scope>NUCLEOTIDE SEQUENCE [LARGE SCALE GENOMIC DNA]</scope>
</reference>
<evidence type="ECO:0000313" key="1">
    <source>
        <dbReference type="EMBL" id="GAA0159784.1"/>
    </source>
</evidence>
<dbReference type="Gene3D" id="3.60.10.10">
    <property type="entry name" value="Endonuclease/exonuclease/phosphatase"/>
    <property type="match status" value="1"/>
</dbReference>
<comment type="caution">
    <text evidence="1">The sequence shown here is derived from an EMBL/GenBank/DDBJ whole genome shotgun (WGS) entry which is preliminary data.</text>
</comment>
<sequence>MNKFNQVVQDYGMVDLGCKGYPFTWCNNFISPHSTRARRDRALASKDWRSQFPEATLYHITTYHSDHLLIWPKLGKQDRGLLRPKLTFRFEANWCLYEDSKAVVQEAWNESTNTDPGHQVFNCIHRCRLSFL</sequence>
<dbReference type="PANTHER" id="PTHR33710">
    <property type="entry name" value="BNAC02G09200D PROTEIN"/>
    <property type="match status" value="1"/>
</dbReference>
<dbReference type="Proteomes" id="UP001454036">
    <property type="component" value="Unassembled WGS sequence"/>
</dbReference>
<protein>
    <submittedName>
        <fullName evidence="1">Uncharacterized protein</fullName>
    </submittedName>
</protein>
<dbReference type="EMBL" id="BAABME010003690">
    <property type="protein sequence ID" value="GAA0159784.1"/>
    <property type="molecule type" value="Genomic_DNA"/>
</dbReference>
<dbReference type="InterPro" id="IPR036691">
    <property type="entry name" value="Endo/exonu/phosph_ase_sf"/>
</dbReference>
<name>A0AAV3Q6U6_LITER</name>
<dbReference type="PANTHER" id="PTHR33710:SF77">
    <property type="entry name" value="DNASE I-LIKE SUPERFAMILY PROTEIN"/>
    <property type="match status" value="1"/>
</dbReference>
<proteinExistence type="predicted"/>
<accession>A0AAV3Q6U6</accession>